<dbReference type="Pfam" id="PF00561">
    <property type="entry name" value="Abhydrolase_1"/>
    <property type="match status" value="1"/>
</dbReference>
<dbReference type="InterPro" id="IPR000073">
    <property type="entry name" value="AB_hydrolase_1"/>
</dbReference>
<accession>A0A914C5W6</accession>
<evidence type="ECO:0000256" key="1">
    <source>
        <dbReference type="ARBA" id="ARBA00038097"/>
    </source>
</evidence>
<dbReference type="WBParaSite" id="ACRNAN_Path_379.g1449.t1">
    <property type="protein sequence ID" value="ACRNAN_Path_379.g1449.t1"/>
    <property type="gene ID" value="ACRNAN_Path_379.g1449"/>
</dbReference>
<sequence length="325" mass="37249">MSKLHIKFIMSSEIYTLTIKSEDADESKIPIVLLHGFAGGIALWATILDELVSSKHVVHAFDLLGFGSSSRPKFSTDAVQAEKEFIQSIEEWRISMKIEQMIFVGHSFGGYLGCSYAIEYPKRVRHLVLVDPWGLPEGLIVGKSHTDRSKTRIQRWSIILHPIASQFNPLAMARFLGSRTPKIMKKFRPEMEGWYNTEAIYDYNYLNNAQKPSGEVAFKNMNLLLGEAKRPMIHRIHLLDRKIPITFLYGRESWVDTTPGYSIKYLRSVSYVKIHLIDNAGHQIFAENPLHFLKVMDELFEVINNKTDLISTNKSESDENIDLNM</sequence>
<dbReference type="GO" id="GO:0005739">
    <property type="term" value="C:mitochondrion"/>
    <property type="evidence" value="ECO:0007669"/>
    <property type="project" value="TreeGrafter"/>
</dbReference>
<feature type="domain" description="AB hydrolase-1" evidence="2">
    <location>
        <begin position="30"/>
        <end position="135"/>
    </location>
</feature>
<protein>
    <submittedName>
        <fullName evidence="4">AB hydrolase-1 domain-containing protein</fullName>
    </submittedName>
</protein>
<dbReference type="AlphaFoldDB" id="A0A914C5W6"/>
<dbReference type="GO" id="GO:0052689">
    <property type="term" value="F:carboxylic ester hydrolase activity"/>
    <property type="evidence" value="ECO:0007669"/>
    <property type="project" value="TreeGrafter"/>
</dbReference>
<dbReference type="PANTHER" id="PTHR42886">
    <property type="entry name" value="RE40534P-RELATED"/>
    <property type="match status" value="1"/>
</dbReference>
<dbReference type="PANTHER" id="PTHR42886:SF29">
    <property type="entry name" value="PUMMELIG, ISOFORM A"/>
    <property type="match status" value="1"/>
</dbReference>
<evidence type="ECO:0000259" key="2">
    <source>
        <dbReference type="Pfam" id="PF00561"/>
    </source>
</evidence>
<dbReference type="PRINTS" id="PR00111">
    <property type="entry name" value="ABHYDROLASE"/>
</dbReference>
<dbReference type="InterPro" id="IPR029058">
    <property type="entry name" value="AB_hydrolase_fold"/>
</dbReference>
<evidence type="ECO:0000313" key="3">
    <source>
        <dbReference type="Proteomes" id="UP000887540"/>
    </source>
</evidence>
<dbReference type="GO" id="GO:0006654">
    <property type="term" value="P:phosphatidic acid biosynthetic process"/>
    <property type="evidence" value="ECO:0007669"/>
    <property type="project" value="TreeGrafter"/>
</dbReference>
<proteinExistence type="inferred from homology"/>
<dbReference type="Proteomes" id="UP000887540">
    <property type="component" value="Unplaced"/>
</dbReference>
<organism evidence="3 4">
    <name type="scientific">Acrobeloides nanus</name>
    <dbReference type="NCBI Taxonomy" id="290746"/>
    <lineage>
        <taxon>Eukaryota</taxon>
        <taxon>Metazoa</taxon>
        <taxon>Ecdysozoa</taxon>
        <taxon>Nematoda</taxon>
        <taxon>Chromadorea</taxon>
        <taxon>Rhabditida</taxon>
        <taxon>Tylenchina</taxon>
        <taxon>Cephalobomorpha</taxon>
        <taxon>Cephaloboidea</taxon>
        <taxon>Cephalobidae</taxon>
        <taxon>Acrobeloides</taxon>
    </lineage>
</organism>
<dbReference type="GO" id="GO:0042171">
    <property type="term" value="F:lysophosphatidic acid acyltransferase activity"/>
    <property type="evidence" value="ECO:0007669"/>
    <property type="project" value="TreeGrafter"/>
</dbReference>
<dbReference type="Gene3D" id="3.40.50.1820">
    <property type="entry name" value="alpha/beta hydrolase"/>
    <property type="match status" value="1"/>
</dbReference>
<keyword evidence="3" id="KW-1185">Reference proteome</keyword>
<dbReference type="SUPFAM" id="SSF53474">
    <property type="entry name" value="alpha/beta-Hydrolases"/>
    <property type="match status" value="1"/>
</dbReference>
<dbReference type="GO" id="GO:0005811">
    <property type="term" value="C:lipid droplet"/>
    <property type="evidence" value="ECO:0007669"/>
    <property type="project" value="TreeGrafter"/>
</dbReference>
<dbReference type="GO" id="GO:0055088">
    <property type="term" value="P:lipid homeostasis"/>
    <property type="evidence" value="ECO:0007669"/>
    <property type="project" value="TreeGrafter"/>
</dbReference>
<comment type="similarity">
    <text evidence="1">Belongs to the peptidase S33 family. ABHD4/ABHD5 subfamily.</text>
</comment>
<name>A0A914C5W6_9BILA</name>
<reference evidence="4" key="1">
    <citation type="submission" date="2022-11" db="UniProtKB">
        <authorList>
            <consortium name="WormBaseParasite"/>
        </authorList>
    </citation>
    <scope>IDENTIFICATION</scope>
</reference>
<evidence type="ECO:0000313" key="4">
    <source>
        <dbReference type="WBParaSite" id="ACRNAN_Path_379.g1449.t1"/>
    </source>
</evidence>